<feature type="transmembrane region" description="Helical" evidence="1">
    <location>
        <begin position="309"/>
        <end position="330"/>
    </location>
</feature>
<dbReference type="InterPro" id="IPR002847">
    <property type="entry name" value="F420-0_gamma-glut_ligase-dom"/>
</dbReference>
<keyword evidence="1" id="KW-0472">Membrane</keyword>
<dbReference type="EMBL" id="LGGP01000002">
    <property type="protein sequence ID" value="KUK82366.1"/>
    <property type="molecule type" value="Genomic_DNA"/>
</dbReference>
<dbReference type="Proteomes" id="UP000054092">
    <property type="component" value="Unassembled WGS sequence"/>
</dbReference>
<dbReference type="Gene3D" id="3.30.1330.100">
    <property type="entry name" value="CofE-like"/>
    <property type="match status" value="1"/>
</dbReference>
<dbReference type="GO" id="GO:0052618">
    <property type="term" value="F:coenzyme F420-0:L-glutamate ligase activity"/>
    <property type="evidence" value="ECO:0007669"/>
    <property type="project" value="TreeGrafter"/>
</dbReference>
<keyword evidence="1" id="KW-0812">Transmembrane</keyword>
<feature type="domain" description="Coenzyme F420:L-glutamate ligase-like" evidence="2">
    <location>
        <begin position="50"/>
        <end position="283"/>
    </location>
</feature>
<dbReference type="Pfam" id="PF01996">
    <property type="entry name" value="F420_ligase"/>
    <property type="match status" value="1"/>
</dbReference>
<gene>
    <name evidence="3" type="ORF">XD94_0030</name>
</gene>
<name>A0A101HSL7_9BACT</name>
<organism evidence="3 4">
    <name type="scientific">Mesotoga prima</name>
    <dbReference type="NCBI Taxonomy" id="1184387"/>
    <lineage>
        <taxon>Bacteria</taxon>
        <taxon>Thermotogati</taxon>
        <taxon>Thermotogota</taxon>
        <taxon>Thermotogae</taxon>
        <taxon>Kosmotogales</taxon>
        <taxon>Kosmotogaceae</taxon>
        <taxon>Mesotoga</taxon>
    </lineage>
</organism>
<dbReference type="AlphaFoldDB" id="A0A101HSL7"/>
<dbReference type="SUPFAM" id="SSF144010">
    <property type="entry name" value="CofE-like"/>
    <property type="match status" value="1"/>
</dbReference>
<accession>A0A101HSL7</accession>
<proteinExistence type="predicted"/>
<dbReference type="PANTHER" id="PTHR47917:SF1">
    <property type="entry name" value="COENZYME F420:L-GLUTAMATE LIGASE"/>
    <property type="match status" value="1"/>
</dbReference>
<dbReference type="PANTHER" id="PTHR47917">
    <property type="match status" value="1"/>
</dbReference>
<dbReference type="PATRIC" id="fig|1184387.3.peg.2094"/>
<evidence type="ECO:0000256" key="1">
    <source>
        <dbReference type="SAM" id="Phobius"/>
    </source>
</evidence>
<comment type="caution">
    <text evidence="3">The sequence shown here is derived from an EMBL/GenBank/DDBJ whole genome shotgun (WGS) entry which is preliminary data.</text>
</comment>
<evidence type="ECO:0000313" key="4">
    <source>
        <dbReference type="Proteomes" id="UP000054092"/>
    </source>
</evidence>
<protein>
    <recommendedName>
        <fullName evidence="2">Coenzyme F420:L-glutamate ligase-like domain-containing protein</fullName>
    </recommendedName>
</protein>
<reference evidence="4" key="1">
    <citation type="journal article" date="2015" name="MBio">
        <title>Genome-Resolved Metagenomic Analysis Reveals Roles for Candidate Phyla and Other Microbial Community Members in Biogeochemical Transformations in Oil Reservoirs.</title>
        <authorList>
            <person name="Hu P."/>
            <person name="Tom L."/>
            <person name="Singh A."/>
            <person name="Thomas B.C."/>
            <person name="Baker B.J."/>
            <person name="Piceno Y.M."/>
            <person name="Andersen G.L."/>
            <person name="Banfield J.F."/>
        </authorList>
    </citation>
    <scope>NUCLEOTIDE SEQUENCE [LARGE SCALE GENOMIC DNA]</scope>
</reference>
<evidence type="ECO:0000259" key="2">
    <source>
        <dbReference type="Pfam" id="PF01996"/>
    </source>
</evidence>
<evidence type="ECO:0000313" key="3">
    <source>
        <dbReference type="EMBL" id="KUK82366.1"/>
    </source>
</evidence>
<keyword evidence="1" id="KW-1133">Transmembrane helix</keyword>
<sequence>MKSGDAEVDSTVLETVVTKVKDGMSAITVTPVRLISRLEPGKEYPSPGSFILRSVESAGEVIESGDVIVITSKIVSILEGRCYELSQIRPSLRAKLLGKLFGKQSSKVELILREGRISAVFPYKSVLKNKVIRKRMQGVSVDQSKSEKVIDSFRNVFMIRKYGVYLDEAGIDASNLPKGWVSLLPKDPCESAEKIRQEIELLTGKKAAVIITDTIASVGKTGSLDVSIGFSGIDPLSREHARTDLFGKPKSGGMDIVVDSIAAFAGTAMGGFDECSPICIVRGLKYRYTEIKYDFDSITYPASVTIKSFIKMIIPNLILLLALLISVPFARNNQT</sequence>